<proteinExistence type="predicted"/>
<evidence type="ECO:0000313" key="2">
    <source>
        <dbReference type="Proteomes" id="UP001500618"/>
    </source>
</evidence>
<keyword evidence="2" id="KW-1185">Reference proteome</keyword>
<dbReference type="RefSeq" id="WP_344313107.1">
    <property type="nucleotide sequence ID" value="NZ_BAAANY010000020.1"/>
</dbReference>
<accession>A0ABN2I0T9</accession>
<protein>
    <recommendedName>
        <fullName evidence="3">DUF885 family protein</fullName>
    </recommendedName>
</protein>
<name>A0ABN2I0T9_9ACTN</name>
<evidence type="ECO:0008006" key="3">
    <source>
        <dbReference type="Google" id="ProtNLM"/>
    </source>
</evidence>
<evidence type="ECO:0000313" key="1">
    <source>
        <dbReference type="EMBL" id="GAA1696727.1"/>
    </source>
</evidence>
<dbReference type="Pfam" id="PF05960">
    <property type="entry name" value="DUF885"/>
    <property type="match status" value="1"/>
</dbReference>
<dbReference type="PANTHER" id="PTHR33361:SF2">
    <property type="entry name" value="DUF885 DOMAIN-CONTAINING PROTEIN"/>
    <property type="match status" value="1"/>
</dbReference>
<gene>
    <name evidence="1" type="ORF">GCM10009765_52500</name>
</gene>
<dbReference type="Proteomes" id="UP001500618">
    <property type="component" value="Unassembled WGS sequence"/>
</dbReference>
<organism evidence="1 2">
    <name type="scientific">Fodinicola feengrottensis</name>
    <dbReference type="NCBI Taxonomy" id="435914"/>
    <lineage>
        <taxon>Bacteria</taxon>
        <taxon>Bacillati</taxon>
        <taxon>Actinomycetota</taxon>
        <taxon>Actinomycetes</taxon>
        <taxon>Mycobacteriales</taxon>
        <taxon>Fodinicola</taxon>
    </lineage>
</organism>
<dbReference type="InterPro" id="IPR010281">
    <property type="entry name" value="DUF885"/>
</dbReference>
<comment type="caution">
    <text evidence="1">The sequence shown here is derived from an EMBL/GenBank/DDBJ whole genome shotgun (WGS) entry which is preliminary data.</text>
</comment>
<reference evidence="1 2" key="1">
    <citation type="journal article" date="2019" name="Int. J. Syst. Evol. Microbiol.">
        <title>The Global Catalogue of Microorganisms (GCM) 10K type strain sequencing project: providing services to taxonomists for standard genome sequencing and annotation.</title>
        <authorList>
            <consortium name="The Broad Institute Genomics Platform"/>
            <consortium name="The Broad Institute Genome Sequencing Center for Infectious Disease"/>
            <person name="Wu L."/>
            <person name="Ma J."/>
        </authorList>
    </citation>
    <scope>NUCLEOTIDE SEQUENCE [LARGE SCALE GENOMIC DNA]</scope>
    <source>
        <strain evidence="1 2">JCM 14718</strain>
    </source>
</reference>
<dbReference type="PANTHER" id="PTHR33361">
    <property type="entry name" value="GLR0591 PROTEIN"/>
    <property type="match status" value="1"/>
</dbReference>
<dbReference type="EMBL" id="BAAANY010000020">
    <property type="protein sequence ID" value="GAA1696727.1"/>
    <property type="molecule type" value="Genomic_DNA"/>
</dbReference>
<sequence>MTTELRRLAADFWDWRAATAPASTDDLTRMDRPTGWLPDWSASAVDARRQAAAGFRVRLAALALDAEPVAVRVDGRLIQSAIDRVYWELDLQRGWRRHPGFYVEQAVVPIFEAMLPPGPFNDQRAAGIAALLAHLPEILAQARTNLGPDAVGPFATLALRELDQMPTSLAASMAALAPHLSAEQRKTVAIHAEAAVAALTGYRQWLAATLPSFRGEVAVGPAAFGFFLHKVALYPHPADEIVLLARHEWQRAAAAEAILSQRHRNAPPQLIASSTDAQVRREDDDERRLRRFYADTDLLSQPDTLRRYLFAPMPDYLAPLAWYGLADDLTSAARVDQNALRYVAPPSDTLPYFERAKAYDPLCGGLIHEGVHAQQQALSWRHPNPIRRHHYDSLPTEGIAFYHEEMTLLGGLFDDRPHSATRIANFLRLRALRAELDVLLALGEITLAQASDRLVRTVPVDPRMAEHDAAGLAATPGQRLSYQAGKQQILDLLAAAQLHLGTAFDLGRFHDRLWLEGNVPLALQRWELLAESDHIEAADRLATALSRKGDDR</sequence>